<name>A0A4S4LJH1_9AGAM</name>
<dbReference type="OrthoDB" id="5411773at2759"/>
<evidence type="ECO:0000259" key="3">
    <source>
        <dbReference type="SMART" id="SM01408"/>
    </source>
</evidence>
<keyword evidence="5" id="KW-1185">Reference proteome</keyword>
<keyword evidence="2" id="KW-0472">Membrane</keyword>
<keyword evidence="2" id="KW-1133">Transmembrane helix</keyword>
<dbReference type="EMBL" id="SGPK01000013">
    <property type="protein sequence ID" value="THH11501.1"/>
    <property type="molecule type" value="Genomic_DNA"/>
</dbReference>
<reference evidence="4 5" key="1">
    <citation type="submission" date="2019-02" db="EMBL/GenBank/DDBJ databases">
        <title>Genome sequencing of the rare red list fungi Phellinidium pouzarii.</title>
        <authorList>
            <person name="Buettner E."/>
            <person name="Kellner H."/>
        </authorList>
    </citation>
    <scope>NUCLEOTIDE SEQUENCE [LARGE SCALE GENOMIC DNA]</scope>
    <source>
        <strain evidence="4 5">DSM 108285</strain>
    </source>
</reference>
<sequence>MNTMAVANQEEAAAVTAEFLSEGAGPGRPGLGFARLVSAPPLFTHPLRPERYFGADAGDVGLDNLPNEVQHLLAEIRHKETRAQGEYSSFLYKSLSFSFQMKLHIGYESCILTVFFILFYLLLPTRRRSILSPSLPELQQEIQKDTTRYIRHSVRNSATREGKEIGKDKDSKDLLIPGRVTIAYAELDQIALEKINLAARLVETITRVNARLEHDLAKVVTLSGEPAQEQYEVRGGYVVGTLPGAAGAPSALSAIPQGVPTTASRAVREVQESLRASTANDVVVIPPVVSATQGTHKRRRLNTGVSVASVNATASRGHTPQARSRLALQVHPSPPATSRGRRLPSYVGDDDADVDNDADADGDIDDPEEAGDPEDKEIYCYCRKTSYGEVCFYFRASFNLLFSSVGLE</sequence>
<evidence type="ECO:0000256" key="1">
    <source>
        <dbReference type="SAM" id="MobiDB-lite"/>
    </source>
</evidence>
<dbReference type="InterPro" id="IPR024610">
    <property type="entry name" value="ING_N_histone-binding"/>
</dbReference>
<dbReference type="Proteomes" id="UP000308199">
    <property type="component" value="Unassembled WGS sequence"/>
</dbReference>
<keyword evidence="2" id="KW-0812">Transmembrane</keyword>
<proteinExistence type="predicted"/>
<feature type="region of interest" description="Disordered" evidence="1">
    <location>
        <begin position="330"/>
        <end position="372"/>
    </location>
</feature>
<gene>
    <name evidence="4" type="ORF">EW145_g630</name>
</gene>
<organism evidence="4 5">
    <name type="scientific">Phellinidium pouzarii</name>
    <dbReference type="NCBI Taxonomy" id="167371"/>
    <lineage>
        <taxon>Eukaryota</taxon>
        <taxon>Fungi</taxon>
        <taxon>Dikarya</taxon>
        <taxon>Basidiomycota</taxon>
        <taxon>Agaricomycotina</taxon>
        <taxon>Agaricomycetes</taxon>
        <taxon>Hymenochaetales</taxon>
        <taxon>Hymenochaetaceae</taxon>
        <taxon>Phellinidium</taxon>
    </lineage>
</organism>
<dbReference type="Pfam" id="PF12998">
    <property type="entry name" value="ING"/>
    <property type="match status" value="1"/>
</dbReference>
<evidence type="ECO:0000313" key="4">
    <source>
        <dbReference type="EMBL" id="THH11501.1"/>
    </source>
</evidence>
<comment type="caution">
    <text evidence="4">The sequence shown here is derived from an EMBL/GenBank/DDBJ whole genome shotgun (WGS) entry which is preliminary data.</text>
</comment>
<accession>A0A4S4LJH1</accession>
<dbReference type="SMART" id="SM01408">
    <property type="entry name" value="ING"/>
    <property type="match status" value="1"/>
</dbReference>
<feature type="compositionally biased region" description="Acidic residues" evidence="1">
    <location>
        <begin position="348"/>
        <end position="372"/>
    </location>
</feature>
<dbReference type="AlphaFoldDB" id="A0A4S4LJH1"/>
<protein>
    <recommendedName>
        <fullName evidence="3">Inhibitor of growth protein N-terminal histone-binding domain-containing protein</fullName>
    </recommendedName>
</protein>
<feature type="transmembrane region" description="Helical" evidence="2">
    <location>
        <begin position="105"/>
        <end position="123"/>
    </location>
</feature>
<dbReference type="Gene3D" id="6.10.140.1740">
    <property type="match status" value="1"/>
</dbReference>
<evidence type="ECO:0000256" key="2">
    <source>
        <dbReference type="SAM" id="Phobius"/>
    </source>
</evidence>
<evidence type="ECO:0000313" key="5">
    <source>
        <dbReference type="Proteomes" id="UP000308199"/>
    </source>
</evidence>
<feature type="domain" description="Inhibitor of growth protein N-terminal histone-binding" evidence="3">
    <location>
        <begin position="62"/>
        <end position="219"/>
    </location>
</feature>